<protein>
    <submittedName>
        <fullName evidence="3">Uncharacterized protein</fullName>
    </submittedName>
</protein>
<dbReference type="EMBL" id="CAJJDN010000142">
    <property type="protein sequence ID" value="CAD8123090.1"/>
    <property type="molecule type" value="Genomic_DNA"/>
</dbReference>
<feature type="transmembrane region" description="Helical" evidence="1">
    <location>
        <begin position="148"/>
        <end position="166"/>
    </location>
</feature>
<comment type="caution">
    <text evidence="3">The sequence shown here is derived from an EMBL/GenBank/DDBJ whole genome shotgun (WGS) entry which is preliminary data.</text>
</comment>
<proteinExistence type="predicted"/>
<evidence type="ECO:0000256" key="1">
    <source>
        <dbReference type="SAM" id="Phobius"/>
    </source>
</evidence>
<keyword evidence="1" id="KW-0812">Transmembrane</keyword>
<dbReference type="OrthoDB" id="288341at2759"/>
<accession>A0A8S1R8L7</accession>
<evidence type="ECO:0000256" key="2">
    <source>
        <dbReference type="SAM" id="SignalP"/>
    </source>
</evidence>
<keyword evidence="1" id="KW-0472">Membrane</keyword>
<keyword evidence="1" id="KW-1133">Transmembrane helix</keyword>
<gene>
    <name evidence="3" type="ORF">PSON_ATCC_30995.1.T1420100</name>
</gene>
<evidence type="ECO:0000313" key="4">
    <source>
        <dbReference type="Proteomes" id="UP000692954"/>
    </source>
</evidence>
<feature type="signal peptide" evidence="2">
    <location>
        <begin position="1"/>
        <end position="21"/>
    </location>
</feature>
<keyword evidence="2" id="KW-0732">Signal</keyword>
<dbReference type="Proteomes" id="UP000692954">
    <property type="component" value="Unassembled WGS sequence"/>
</dbReference>
<name>A0A8S1R8L7_9CILI</name>
<keyword evidence="4" id="KW-1185">Reference proteome</keyword>
<dbReference type="AlphaFoldDB" id="A0A8S1R8L7"/>
<reference evidence="3" key="1">
    <citation type="submission" date="2021-01" db="EMBL/GenBank/DDBJ databases">
        <authorList>
            <consortium name="Genoscope - CEA"/>
            <person name="William W."/>
        </authorList>
    </citation>
    <scope>NUCLEOTIDE SEQUENCE</scope>
</reference>
<feature type="chain" id="PRO_5035740999" evidence="2">
    <location>
        <begin position="22"/>
        <end position="167"/>
    </location>
</feature>
<evidence type="ECO:0000313" key="3">
    <source>
        <dbReference type="EMBL" id="CAD8123090.1"/>
    </source>
</evidence>
<sequence>MNQKKQEISTWILAHTQLAWALEQAWQEFCKQKSQEDDCNDEQEIKRQQYEKEKNIGQIVQEVWEANLEKLKQSQKTNKTPRSNIFDAECTSYNIHQEKNLGLKDITRWRLSLRDCKLDNQSKIGNGIVEIQALEFNEKDQKKKKEKMNYTIQYCFQSCVIYFIYII</sequence>
<organism evidence="3 4">
    <name type="scientific">Paramecium sonneborni</name>
    <dbReference type="NCBI Taxonomy" id="65129"/>
    <lineage>
        <taxon>Eukaryota</taxon>
        <taxon>Sar</taxon>
        <taxon>Alveolata</taxon>
        <taxon>Ciliophora</taxon>
        <taxon>Intramacronucleata</taxon>
        <taxon>Oligohymenophorea</taxon>
        <taxon>Peniculida</taxon>
        <taxon>Parameciidae</taxon>
        <taxon>Paramecium</taxon>
    </lineage>
</organism>